<evidence type="ECO:0000313" key="4">
    <source>
        <dbReference type="Proteomes" id="UP000183868"/>
    </source>
</evidence>
<dbReference type="RefSeq" id="WP_006927934.1">
    <property type="nucleotide sequence ID" value="NZ_CM001402.1"/>
</dbReference>
<accession>H1XXZ6</accession>
<gene>
    <name evidence="1" type="ORF">Cabys_3883</name>
    <name evidence="2" type="ORF">Calab_1245</name>
</gene>
<dbReference type="Proteomes" id="UP000183868">
    <property type="component" value="Chromosome"/>
</dbReference>
<protein>
    <submittedName>
        <fullName evidence="2">Uncharacterized protein</fullName>
    </submittedName>
</protein>
<dbReference type="PaxDb" id="880073-Calab_1245"/>
<evidence type="ECO:0000313" key="3">
    <source>
        <dbReference type="Proteomes" id="UP000004671"/>
    </source>
</evidence>
<proteinExistence type="predicted"/>
<evidence type="ECO:0000313" key="1">
    <source>
        <dbReference type="EMBL" id="APF20628.1"/>
    </source>
</evidence>
<dbReference type="EMBL" id="CM001402">
    <property type="protein sequence ID" value="EHO40871.1"/>
    <property type="molecule type" value="Genomic_DNA"/>
</dbReference>
<dbReference type="HOGENOM" id="CLU_1259495_0_0_0"/>
<dbReference type="STRING" id="880073.Cabys_3883"/>
<dbReference type="EMBL" id="CP018099">
    <property type="protein sequence ID" value="APF20628.1"/>
    <property type="molecule type" value="Genomic_DNA"/>
</dbReference>
<dbReference type="Proteomes" id="UP000004671">
    <property type="component" value="Chromosome"/>
</dbReference>
<dbReference type="AlphaFoldDB" id="H1XXZ6"/>
<sequence length="219" mass="25302">MGKGERFFSKNLIFEQGRQRYFLGLFKRKKKVELRPGALPPEKVKEIVKKIGKNKKVNIRRVEYDGTPEEKPITVRIIDIKDDYFTGNVINVERSIKQELDEKVVYIKGGGGTIDFYYEDGDIMSIEEDVDEVVIEQRNIGELVEILDALDINEEILISYYDEAKGGVINGRGRLISKNLENNDFEVEFSVINEIELDRPKVVKLNLEKDKVLDIEVVF</sequence>
<dbReference type="InParanoid" id="H1XXZ6"/>
<dbReference type="KEGG" id="caby:Cabys_3883"/>
<keyword evidence="3" id="KW-1185">Reference proteome</keyword>
<organism evidence="2 3">
    <name type="scientific">Caldithrix abyssi DSM 13497</name>
    <dbReference type="NCBI Taxonomy" id="880073"/>
    <lineage>
        <taxon>Bacteria</taxon>
        <taxon>Pseudomonadati</taxon>
        <taxon>Calditrichota</taxon>
        <taxon>Calditrichia</taxon>
        <taxon>Calditrichales</taxon>
        <taxon>Calditrichaceae</taxon>
        <taxon>Caldithrix</taxon>
    </lineage>
</organism>
<reference evidence="1 4" key="2">
    <citation type="submission" date="2016-11" db="EMBL/GenBank/DDBJ databases">
        <title>Genomic analysis of Caldithrix abyssi and proposal of a novel bacterial phylum Caldithrichaeota.</title>
        <authorList>
            <person name="Kublanov I."/>
            <person name="Sigalova O."/>
            <person name="Gavrilov S."/>
            <person name="Lebedinsky A."/>
            <person name="Ivanova N."/>
            <person name="Daum C."/>
            <person name="Reddy T."/>
            <person name="Klenk H.P."/>
            <person name="Goker M."/>
            <person name="Reva O."/>
            <person name="Miroshnichenko M."/>
            <person name="Kyprides N."/>
            <person name="Woyke T."/>
            <person name="Gelfand M."/>
        </authorList>
    </citation>
    <scope>NUCLEOTIDE SEQUENCE [LARGE SCALE GENOMIC DNA]</scope>
    <source>
        <strain evidence="1 4">LF13</strain>
    </source>
</reference>
<name>H1XXZ6_CALAY</name>
<evidence type="ECO:0000313" key="2">
    <source>
        <dbReference type="EMBL" id="EHO40871.1"/>
    </source>
</evidence>
<reference evidence="2 3" key="1">
    <citation type="submission" date="2011-09" db="EMBL/GenBank/DDBJ databases">
        <title>The permanent draft genome of Caldithrix abyssi DSM 13497.</title>
        <authorList>
            <consortium name="US DOE Joint Genome Institute (JGI-PGF)"/>
            <person name="Lucas S."/>
            <person name="Han J."/>
            <person name="Lapidus A."/>
            <person name="Bruce D."/>
            <person name="Goodwin L."/>
            <person name="Pitluck S."/>
            <person name="Peters L."/>
            <person name="Kyrpides N."/>
            <person name="Mavromatis K."/>
            <person name="Ivanova N."/>
            <person name="Mikhailova N."/>
            <person name="Chertkov O."/>
            <person name="Detter J.C."/>
            <person name="Tapia R."/>
            <person name="Han C."/>
            <person name="Land M."/>
            <person name="Hauser L."/>
            <person name="Markowitz V."/>
            <person name="Cheng J.-F."/>
            <person name="Hugenholtz P."/>
            <person name="Woyke T."/>
            <person name="Wu D."/>
            <person name="Spring S."/>
            <person name="Brambilla E."/>
            <person name="Klenk H.-P."/>
            <person name="Eisen J.A."/>
        </authorList>
    </citation>
    <scope>NUCLEOTIDE SEQUENCE [LARGE SCALE GENOMIC DNA]</scope>
    <source>
        <strain evidence="2 3">DSM 13497</strain>
    </source>
</reference>